<comment type="caution">
    <text evidence="4">The sequence shown here is derived from an EMBL/GenBank/DDBJ whole genome shotgun (WGS) entry which is preliminary data.</text>
</comment>
<dbReference type="InterPro" id="IPR036415">
    <property type="entry name" value="Lamin_tail_dom_sf"/>
</dbReference>
<dbReference type="Pfam" id="PF00932">
    <property type="entry name" value="LTD"/>
    <property type="match status" value="1"/>
</dbReference>
<evidence type="ECO:0000256" key="1">
    <source>
        <dbReference type="SAM" id="MobiDB-lite"/>
    </source>
</evidence>
<dbReference type="InterPro" id="IPR008947">
    <property type="entry name" value="PLipase_C/P1_nuclease_dom_sf"/>
</dbReference>
<feature type="non-terminal residue" evidence="4">
    <location>
        <position position="1"/>
    </location>
</feature>
<feature type="region of interest" description="Disordered" evidence="1">
    <location>
        <begin position="200"/>
        <end position="338"/>
    </location>
</feature>
<protein>
    <recommendedName>
        <fullName evidence="6">LTD domain-containing protein</fullName>
    </recommendedName>
</protein>
<dbReference type="Gene3D" id="2.60.40.1260">
    <property type="entry name" value="Lamin Tail domain"/>
    <property type="match status" value="1"/>
</dbReference>
<accession>A0A2M8KJM5</accession>
<dbReference type="Proteomes" id="UP000231086">
    <property type="component" value="Unassembled WGS sequence"/>
</dbReference>
<gene>
    <name evidence="4" type="ORF">COU85_00010</name>
</gene>
<feature type="domain" description="LTD" evidence="3">
    <location>
        <begin position="491"/>
        <end position="619"/>
    </location>
</feature>
<evidence type="ECO:0000313" key="4">
    <source>
        <dbReference type="EMBL" id="PJE60114.1"/>
    </source>
</evidence>
<dbReference type="InterPro" id="IPR001322">
    <property type="entry name" value="Lamin_tail_dom"/>
</dbReference>
<feature type="domain" description="Fibronectin type-III" evidence="2">
    <location>
        <begin position="407"/>
        <end position="497"/>
    </location>
</feature>
<evidence type="ECO:0000259" key="3">
    <source>
        <dbReference type="PROSITE" id="PS51841"/>
    </source>
</evidence>
<feature type="compositionally biased region" description="Polar residues" evidence="1">
    <location>
        <begin position="307"/>
        <end position="338"/>
    </location>
</feature>
<dbReference type="EMBL" id="PFEA01000001">
    <property type="protein sequence ID" value="PJE60114.1"/>
    <property type="molecule type" value="Genomic_DNA"/>
</dbReference>
<organism evidence="4 5">
    <name type="scientific">Candidatus Portnoybacteria bacterium CG10_big_fil_rev_8_21_14_0_10_44_7</name>
    <dbReference type="NCBI Taxonomy" id="1974816"/>
    <lineage>
        <taxon>Bacteria</taxon>
        <taxon>Candidatus Portnoyibacteriota</taxon>
    </lineage>
</organism>
<dbReference type="AlphaFoldDB" id="A0A2M8KJM5"/>
<dbReference type="PROSITE" id="PS51841">
    <property type="entry name" value="LTD"/>
    <property type="match status" value="1"/>
</dbReference>
<proteinExistence type="predicted"/>
<feature type="compositionally biased region" description="Polar residues" evidence="1">
    <location>
        <begin position="200"/>
        <end position="241"/>
    </location>
</feature>
<feature type="compositionally biased region" description="Low complexity" evidence="1">
    <location>
        <begin position="290"/>
        <end position="299"/>
    </location>
</feature>
<dbReference type="PROSITE" id="PS50853">
    <property type="entry name" value="FN3"/>
    <property type="match status" value="1"/>
</dbReference>
<evidence type="ECO:0008006" key="6">
    <source>
        <dbReference type="Google" id="ProtNLM"/>
    </source>
</evidence>
<dbReference type="SUPFAM" id="SSF74853">
    <property type="entry name" value="Lamin A/C globular tail domain"/>
    <property type="match status" value="1"/>
</dbReference>
<dbReference type="SUPFAM" id="SSF48537">
    <property type="entry name" value="Phospholipase C/P1 nuclease"/>
    <property type="match status" value="1"/>
</dbReference>
<evidence type="ECO:0000259" key="2">
    <source>
        <dbReference type="PROSITE" id="PS50853"/>
    </source>
</evidence>
<reference evidence="5" key="1">
    <citation type="submission" date="2017-09" db="EMBL/GenBank/DDBJ databases">
        <title>Depth-based differentiation of microbial function through sediment-hosted aquifers and enrichment of novel symbionts in the deep terrestrial subsurface.</title>
        <authorList>
            <person name="Probst A.J."/>
            <person name="Ladd B."/>
            <person name="Jarett J.K."/>
            <person name="Geller-Mcgrath D.E."/>
            <person name="Sieber C.M.K."/>
            <person name="Emerson J.B."/>
            <person name="Anantharaman K."/>
            <person name="Thomas B.C."/>
            <person name="Malmstrom R."/>
            <person name="Stieglmeier M."/>
            <person name="Klingl A."/>
            <person name="Woyke T."/>
            <person name="Ryan C.M."/>
            <person name="Banfield J.F."/>
        </authorList>
    </citation>
    <scope>NUCLEOTIDE SEQUENCE [LARGE SCALE GENOMIC DNA]</scope>
</reference>
<evidence type="ECO:0000313" key="5">
    <source>
        <dbReference type="Proteomes" id="UP000231086"/>
    </source>
</evidence>
<feature type="region of interest" description="Disordered" evidence="1">
    <location>
        <begin position="639"/>
        <end position="672"/>
    </location>
</feature>
<feature type="compositionally biased region" description="Basic and acidic residues" evidence="1">
    <location>
        <begin position="655"/>
        <end position="671"/>
    </location>
</feature>
<name>A0A2M8KJM5_9BACT</name>
<dbReference type="Gene3D" id="1.10.575.10">
    <property type="entry name" value="P1 Nuclease"/>
    <property type="match status" value="1"/>
</dbReference>
<dbReference type="GO" id="GO:0016788">
    <property type="term" value="F:hydrolase activity, acting on ester bonds"/>
    <property type="evidence" value="ECO:0007669"/>
    <property type="project" value="InterPro"/>
</dbReference>
<sequence length="1056" mass="115561">REKAFIALGHILHLIEDLGVPAHTRADAHPLGDPYESWARDNVGEFNFNVAAIKINNLNGFFDDLAFYTHDNFLSKDTISDLKNKNIYRRWLNERDYVECVKGIDYFGSSFCLILIEKSILNNKYIIDKPLVHADYFSLIAPKVVAYGAGVVDLFIKEAEQAKLAKEQEAKSWWEKLKNTFSNLSRPTATIAQPINSRQSAIQVSPDNNPQPEQDSSGQASAPNQNNQVKNTNQASTSTSAPLAPPDQNKPLQSPPLPSPKNEASNNSQPPDQEDQGGNNQNNFEILPVPESSSSSLYSAGGGPSPDNNQSPATPAPSSQIAPGTNIGSGPANPTNQTSATFAFSADMFGCTFQCKIDNQPEENCVSSKTYQALNEGQHTFWVYAVDANNNQDPTPASYTWQIDYSGPQSGNIQTITTQNSATINFESDEQAKSRIFWGPDTNYGQVTSQSANFALSHGHNLSGLEPETTYHFAIETADQLGNVASGSDNTLTTDSAWASAIVISEIQAAGSGGADDEWVELYNPTNQNVDLGGYSLQYLGSSANNFQKRNLAPGASIAASGFYLIANAGYAGTTTPDLAHNSFSLSAAGGTIFLVNDQTELTASADFTHVIDRIAYGTGARLYPEDSVFAPAPAVGQSAERKATNTSSAAGLHSGDEKYKGNGWDTDRNNQDFVLQLNPGPQNSASPKEPRAETDIVFGEKHEVVSVSTGPTDSVNRPKIITTDNGPEVIWQKNGAVTNDLYNKKQVGGAWETNQRIVSQNETSNQVLTKDAKIFNHNGQTYAFFVAQPAGQPKMLFMAEKNGLDWDAPASITAMSPTDSGGWDAVFGHSDNFHLVWDDRFDGGIKYQKCVLQPAIVCAAAENLNQTNINALKILLDAAAAPHIFYWRVNEKDIRERILSDGAWSDNLVFTTNQAASNYAYFDISADNSANFHLGLTQERGNNLWDYFYARKSNNLWSSPEKIEEGMGQRDAIVVRGNTEKAYVLSVNAGENYRELNLWQKENEEWHAPQKIANQNQIGDYTYPDMRLDPAGKLHIVWKSSEANFTSRIYYQESE</sequence>
<dbReference type="InterPro" id="IPR003961">
    <property type="entry name" value="FN3_dom"/>
</dbReference>